<dbReference type="InterPro" id="IPR013149">
    <property type="entry name" value="ADH-like_C"/>
</dbReference>
<reference evidence="7 8" key="1">
    <citation type="submission" date="2024-03" db="EMBL/GenBank/DDBJ databases">
        <title>Natural products discovery in diverse microorganisms through a two-stage MS feature dereplication strategy.</title>
        <authorList>
            <person name="Zhang R."/>
        </authorList>
    </citation>
    <scope>NUCLEOTIDE SEQUENCE [LARGE SCALE GENOMIC DNA]</scope>
    <source>
        <strain evidence="7 8">18930</strain>
    </source>
</reference>
<keyword evidence="4" id="KW-0560">Oxidoreductase</keyword>
<comment type="similarity">
    <text evidence="5">Belongs to the zinc-containing alcohol dehydrogenase family.</text>
</comment>
<gene>
    <name evidence="7" type="ORF">WDS16_09250</name>
</gene>
<protein>
    <submittedName>
        <fullName evidence="7">Alcohol dehydrogenase catalytic domain-containing protein</fullName>
    </submittedName>
</protein>
<comment type="cofactor">
    <cofactor evidence="1 5">
        <name>Zn(2+)</name>
        <dbReference type="ChEBI" id="CHEBI:29105"/>
    </cofactor>
</comment>
<evidence type="ECO:0000259" key="6">
    <source>
        <dbReference type="SMART" id="SM00829"/>
    </source>
</evidence>
<evidence type="ECO:0000256" key="2">
    <source>
        <dbReference type="ARBA" id="ARBA00022723"/>
    </source>
</evidence>
<evidence type="ECO:0000313" key="7">
    <source>
        <dbReference type="EMBL" id="WXG70654.1"/>
    </source>
</evidence>
<evidence type="ECO:0000256" key="5">
    <source>
        <dbReference type="RuleBase" id="RU361277"/>
    </source>
</evidence>
<organism evidence="7 8">
    <name type="scientific">Rhodococcus sovatensis</name>
    <dbReference type="NCBI Taxonomy" id="1805840"/>
    <lineage>
        <taxon>Bacteria</taxon>
        <taxon>Bacillati</taxon>
        <taxon>Actinomycetota</taxon>
        <taxon>Actinomycetes</taxon>
        <taxon>Mycobacteriales</taxon>
        <taxon>Nocardiaceae</taxon>
        <taxon>Rhodococcus</taxon>
    </lineage>
</organism>
<keyword evidence="8" id="KW-1185">Reference proteome</keyword>
<evidence type="ECO:0000256" key="3">
    <source>
        <dbReference type="ARBA" id="ARBA00022833"/>
    </source>
</evidence>
<sequence length="311" mass="32483">MVRIAYVGLCGVDASLYKGTSTYIHTGAKTYPFVFGHEWSGTIVEVGAGVKELAPGNRVVGHNFITCDVCSQCRRGHRVNCARRIEVGVLGDSPGAASQYFSVPAKVLAHIPDELSDLEAALLEPGATALHAVERVGVIESDNVVIFGTGTVGLIALQICRAFGATVDVVGIDPAGLELALSMGARSALRPDSVTPDTYSVAIEASGAPNVAATIPGAICDGGRVSLVGVPNSPVPSFPVAPLVLKNATIHAVLSGIDHWDRLIGLVARGSVLLKPLVENTFQPHQATDAFNALLSPNKKRPKVLIDFTTH</sequence>
<evidence type="ECO:0000256" key="4">
    <source>
        <dbReference type="ARBA" id="ARBA00023002"/>
    </source>
</evidence>
<dbReference type="SMART" id="SM00829">
    <property type="entry name" value="PKS_ER"/>
    <property type="match status" value="1"/>
</dbReference>
<dbReference type="Gene3D" id="3.90.180.10">
    <property type="entry name" value="Medium-chain alcohol dehydrogenases, catalytic domain"/>
    <property type="match status" value="1"/>
</dbReference>
<dbReference type="Proteomes" id="UP001432000">
    <property type="component" value="Chromosome"/>
</dbReference>
<accession>A0ABZ2PNN5</accession>
<dbReference type="InterPro" id="IPR050129">
    <property type="entry name" value="Zn_alcohol_dh"/>
</dbReference>
<dbReference type="InterPro" id="IPR020843">
    <property type="entry name" value="ER"/>
</dbReference>
<dbReference type="InterPro" id="IPR013154">
    <property type="entry name" value="ADH-like_N"/>
</dbReference>
<dbReference type="Gene3D" id="3.40.50.720">
    <property type="entry name" value="NAD(P)-binding Rossmann-like Domain"/>
    <property type="match status" value="1"/>
</dbReference>
<feature type="domain" description="Enoyl reductase (ER)" evidence="6">
    <location>
        <begin position="11"/>
        <end position="306"/>
    </location>
</feature>
<proteinExistence type="inferred from homology"/>
<dbReference type="PROSITE" id="PS00059">
    <property type="entry name" value="ADH_ZINC"/>
    <property type="match status" value="1"/>
</dbReference>
<evidence type="ECO:0000256" key="1">
    <source>
        <dbReference type="ARBA" id="ARBA00001947"/>
    </source>
</evidence>
<dbReference type="PANTHER" id="PTHR43401">
    <property type="entry name" value="L-THREONINE 3-DEHYDROGENASE"/>
    <property type="match status" value="1"/>
</dbReference>
<dbReference type="InterPro" id="IPR036291">
    <property type="entry name" value="NAD(P)-bd_dom_sf"/>
</dbReference>
<dbReference type="PANTHER" id="PTHR43401:SF2">
    <property type="entry name" value="L-THREONINE 3-DEHYDROGENASE"/>
    <property type="match status" value="1"/>
</dbReference>
<dbReference type="Pfam" id="PF08240">
    <property type="entry name" value="ADH_N"/>
    <property type="match status" value="1"/>
</dbReference>
<name>A0ABZ2PNN5_9NOCA</name>
<keyword evidence="2 5" id="KW-0479">Metal-binding</keyword>
<dbReference type="InterPro" id="IPR011032">
    <property type="entry name" value="GroES-like_sf"/>
</dbReference>
<dbReference type="SUPFAM" id="SSF51735">
    <property type="entry name" value="NAD(P)-binding Rossmann-fold domains"/>
    <property type="match status" value="1"/>
</dbReference>
<dbReference type="InterPro" id="IPR002328">
    <property type="entry name" value="ADH_Zn_CS"/>
</dbReference>
<dbReference type="SUPFAM" id="SSF50129">
    <property type="entry name" value="GroES-like"/>
    <property type="match status" value="1"/>
</dbReference>
<dbReference type="RefSeq" id="WP_338892196.1">
    <property type="nucleotide sequence ID" value="NZ_CP147846.1"/>
</dbReference>
<keyword evidence="3 5" id="KW-0862">Zinc</keyword>
<dbReference type="EMBL" id="CP147846">
    <property type="protein sequence ID" value="WXG70654.1"/>
    <property type="molecule type" value="Genomic_DNA"/>
</dbReference>
<dbReference type="Pfam" id="PF00107">
    <property type="entry name" value="ADH_zinc_N"/>
    <property type="match status" value="1"/>
</dbReference>
<evidence type="ECO:0000313" key="8">
    <source>
        <dbReference type="Proteomes" id="UP001432000"/>
    </source>
</evidence>